<feature type="transmembrane region" description="Helical" evidence="5">
    <location>
        <begin position="210"/>
        <end position="233"/>
    </location>
</feature>
<dbReference type="PROSITE" id="PS50801">
    <property type="entry name" value="STAS"/>
    <property type="match status" value="1"/>
</dbReference>
<dbReference type="InterPro" id="IPR018045">
    <property type="entry name" value="S04_transporter_CS"/>
</dbReference>
<feature type="transmembrane region" description="Helical" evidence="5">
    <location>
        <begin position="291"/>
        <end position="310"/>
    </location>
</feature>
<gene>
    <name evidence="7" type="ORF">DFP97_103355</name>
</gene>
<comment type="caution">
    <text evidence="7">The sequence shown here is derived from an EMBL/GenBank/DDBJ whole genome shotgun (WGS) entry which is preliminary data.</text>
</comment>
<name>A0A368W5G2_9BACL</name>
<feature type="transmembrane region" description="Helical" evidence="5">
    <location>
        <begin position="89"/>
        <end position="109"/>
    </location>
</feature>
<dbReference type="EMBL" id="QPJD01000003">
    <property type="protein sequence ID" value="RCW50334.1"/>
    <property type="molecule type" value="Genomic_DNA"/>
</dbReference>
<sequence length="484" mass="52245">MLLQKLKQSWLSNLRGDILSGITVALALIPESISFSLMVGVGPMVGLYASFCIAVIISIVGGRPGMISAATGAMALLMVSLVKDHGIEYLFAATILAGILQYVMGVLKLGQLIQFIPQSVMLGFVNALGILIFTTQLVHFVGATWIMYALVALTLLIIYILPRFTKVIPSPLAAIIIVSIIAVAIGADLKTVGDRGIIESTLPLFHIPDVLFSLDTLWIIFPYSLSLAIVGILESLLTASVLDEMTDTASNKNKEVRGQGLANIVTGFFGGMAGCALIGQSVINVKSGGRTRLSTLVAGSFLLFLIMVLSDVVNKIPMAALVGVMIMVSISTFDWKSVINIHKVPRTDAFIMVATVTIVLITHDLSKGVFAGVLLSALVFVWKIAKIRVSTSDEKPQIRTYRIKGQLFFGTTTSFVASFDYQNDPQHVVLDFNNSHVWDQSAVTAIAKVKSKYEQQDKQVNFIGLNEESKLIIRKVGITLSSGH</sequence>
<dbReference type="Pfam" id="PF00916">
    <property type="entry name" value="Sulfate_transp"/>
    <property type="match status" value="2"/>
</dbReference>
<dbReference type="Proteomes" id="UP000252415">
    <property type="component" value="Unassembled WGS sequence"/>
</dbReference>
<dbReference type="PANTHER" id="PTHR43310:SF1">
    <property type="entry name" value="SULFATE TRANSPORTER YBAR-RELATED"/>
    <property type="match status" value="1"/>
</dbReference>
<evidence type="ECO:0000313" key="7">
    <source>
        <dbReference type="EMBL" id="RCW50334.1"/>
    </source>
</evidence>
<dbReference type="PANTHER" id="PTHR43310">
    <property type="entry name" value="SULFATE TRANSPORTER YBAR-RELATED"/>
    <property type="match status" value="1"/>
</dbReference>
<accession>A0A368W5G2</accession>
<feature type="transmembrane region" description="Helical" evidence="5">
    <location>
        <begin position="260"/>
        <end position="279"/>
    </location>
</feature>
<feature type="transmembrane region" description="Helical" evidence="5">
    <location>
        <begin position="316"/>
        <end position="335"/>
    </location>
</feature>
<keyword evidence="4 5" id="KW-0472">Membrane</keyword>
<dbReference type="InterPro" id="IPR011547">
    <property type="entry name" value="SLC26A/SulP_dom"/>
</dbReference>
<dbReference type="SUPFAM" id="SSF52091">
    <property type="entry name" value="SpoIIaa-like"/>
    <property type="match status" value="1"/>
</dbReference>
<keyword evidence="2 5" id="KW-0812">Transmembrane</keyword>
<dbReference type="GO" id="GO:0008271">
    <property type="term" value="F:secondary active sulfate transmembrane transporter activity"/>
    <property type="evidence" value="ECO:0007669"/>
    <property type="project" value="InterPro"/>
</dbReference>
<evidence type="ECO:0000256" key="5">
    <source>
        <dbReference type="SAM" id="Phobius"/>
    </source>
</evidence>
<dbReference type="InterPro" id="IPR036513">
    <property type="entry name" value="STAS_dom_sf"/>
</dbReference>
<dbReference type="Gene3D" id="3.30.750.24">
    <property type="entry name" value="STAS domain"/>
    <property type="match status" value="1"/>
</dbReference>
<keyword evidence="8" id="KW-1185">Reference proteome</keyword>
<evidence type="ECO:0000256" key="3">
    <source>
        <dbReference type="ARBA" id="ARBA00022989"/>
    </source>
</evidence>
<evidence type="ECO:0000256" key="2">
    <source>
        <dbReference type="ARBA" id="ARBA00022692"/>
    </source>
</evidence>
<evidence type="ECO:0000259" key="6">
    <source>
        <dbReference type="PROSITE" id="PS50801"/>
    </source>
</evidence>
<organism evidence="7 8">
    <name type="scientific">Paenibacillus prosopidis</name>
    <dbReference type="NCBI Taxonomy" id="630520"/>
    <lineage>
        <taxon>Bacteria</taxon>
        <taxon>Bacillati</taxon>
        <taxon>Bacillota</taxon>
        <taxon>Bacilli</taxon>
        <taxon>Bacillales</taxon>
        <taxon>Paenibacillaceae</taxon>
        <taxon>Paenibacillus</taxon>
    </lineage>
</organism>
<evidence type="ECO:0000313" key="8">
    <source>
        <dbReference type="Proteomes" id="UP000252415"/>
    </source>
</evidence>
<dbReference type="AlphaFoldDB" id="A0A368W5G2"/>
<feature type="transmembrane region" description="Helical" evidence="5">
    <location>
        <begin position="369"/>
        <end position="385"/>
    </location>
</feature>
<protein>
    <submittedName>
        <fullName evidence="7">SulP family sulfate permease</fullName>
    </submittedName>
</protein>
<feature type="transmembrane region" description="Helical" evidence="5">
    <location>
        <begin position="167"/>
        <end position="189"/>
    </location>
</feature>
<dbReference type="InterPro" id="IPR052706">
    <property type="entry name" value="Membrane-Transporter-like"/>
</dbReference>
<feature type="transmembrane region" description="Helical" evidence="5">
    <location>
        <begin position="21"/>
        <end position="41"/>
    </location>
</feature>
<dbReference type="GO" id="GO:0016020">
    <property type="term" value="C:membrane"/>
    <property type="evidence" value="ECO:0007669"/>
    <property type="project" value="UniProtKB-SubCell"/>
</dbReference>
<keyword evidence="3 5" id="KW-1133">Transmembrane helix</keyword>
<dbReference type="InterPro" id="IPR002645">
    <property type="entry name" value="STAS_dom"/>
</dbReference>
<evidence type="ECO:0000256" key="4">
    <source>
        <dbReference type="ARBA" id="ARBA00023136"/>
    </source>
</evidence>
<dbReference type="Pfam" id="PF01740">
    <property type="entry name" value="STAS"/>
    <property type="match status" value="1"/>
</dbReference>
<evidence type="ECO:0000256" key="1">
    <source>
        <dbReference type="ARBA" id="ARBA00004141"/>
    </source>
</evidence>
<dbReference type="PROSITE" id="PS01130">
    <property type="entry name" value="SLC26A"/>
    <property type="match status" value="1"/>
</dbReference>
<dbReference type="CDD" id="cd07042">
    <property type="entry name" value="STAS_SulP_like_sulfate_transporter"/>
    <property type="match status" value="1"/>
</dbReference>
<feature type="transmembrane region" description="Helical" evidence="5">
    <location>
        <begin position="140"/>
        <end position="161"/>
    </location>
</feature>
<comment type="subcellular location">
    <subcellularLocation>
        <location evidence="1">Membrane</location>
        <topology evidence="1">Multi-pass membrane protein</topology>
    </subcellularLocation>
</comment>
<feature type="transmembrane region" description="Helical" evidence="5">
    <location>
        <begin position="47"/>
        <end position="77"/>
    </location>
</feature>
<reference evidence="7 8" key="1">
    <citation type="submission" date="2018-07" db="EMBL/GenBank/DDBJ databases">
        <title>Genomic Encyclopedia of Type Strains, Phase III (KMG-III): the genomes of soil and plant-associated and newly described type strains.</title>
        <authorList>
            <person name="Whitman W."/>
        </authorList>
    </citation>
    <scope>NUCLEOTIDE SEQUENCE [LARGE SCALE GENOMIC DNA]</scope>
    <source>
        <strain evidence="7 8">CECT 7506</strain>
    </source>
</reference>
<feature type="transmembrane region" description="Helical" evidence="5">
    <location>
        <begin position="115"/>
        <end position="133"/>
    </location>
</feature>
<proteinExistence type="predicted"/>
<feature type="domain" description="STAS" evidence="6">
    <location>
        <begin position="388"/>
        <end position="484"/>
    </location>
</feature>